<evidence type="ECO:0000256" key="3">
    <source>
        <dbReference type="ARBA" id="ARBA00022553"/>
    </source>
</evidence>
<dbReference type="Gene3D" id="1.10.287.130">
    <property type="match status" value="1"/>
</dbReference>
<dbReference type="PROSITE" id="PS50109">
    <property type="entry name" value="HIS_KIN"/>
    <property type="match status" value="1"/>
</dbReference>
<gene>
    <name evidence="11" type="ORF">QYS48_02315</name>
</gene>
<accession>A0AA49GL46</accession>
<keyword evidence="6" id="KW-0902">Two-component regulatory system</keyword>
<dbReference type="SUPFAM" id="SSF55874">
    <property type="entry name" value="ATPase domain of HSP90 chaperone/DNA topoisomerase II/histidine kinase"/>
    <property type="match status" value="1"/>
</dbReference>
<keyword evidence="4" id="KW-0808">Transferase</keyword>
<name>A0AA49GL46_9BACT</name>
<keyword evidence="7" id="KW-0175">Coiled coil</keyword>
<proteinExistence type="predicted"/>
<evidence type="ECO:0000256" key="6">
    <source>
        <dbReference type="ARBA" id="ARBA00023012"/>
    </source>
</evidence>
<dbReference type="InterPro" id="IPR005467">
    <property type="entry name" value="His_kinase_dom"/>
</dbReference>
<dbReference type="GO" id="GO:0000155">
    <property type="term" value="F:phosphorelay sensor kinase activity"/>
    <property type="evidence" value="ECO:0007669"/>
    <property type="project" value="InterPro"/>
</dbReference>
<dbReference type="SUPFAM" id="SSF47384">
    <property type="entry name" value="Homodimeric domain of signal transducing histidine kinase"/>
    <property type="match status" value="1"/>
</dbReference>
<dbReference type="EC" id="2.7.13.3" evidence="2"/>
<evidence type="ECO:0000313" key="12">
    <source>
        <dbReference type="Proteomes" id="UP001244443"/>
    </source>
</evidence>
<protein>
    <recommendedName>
        <fullName evidence="2">histidine kinase</fullName>
        <ecNumber evidence="2">2.7.13.3</ecNumber>
    </recommendedName>
</protein>
<feature type="domain" description="Histidine kinase" evidence="10">
    <location>
        <begin position="394"/>
        <end position="611"/>
    </location>
</feature>
<dbReference type="SMART" id="SM00387">
    <property type="entry name" value="HATPase_c"/>
    <property type="match status" value="1"/>
</dbReference>
<keyword evidence="8" id="KW-1133">Transmembrane helix</keyword>
<keyword evidence="8" id="KW-0812">Transmembrane</keyword>
<dbReference type="SUPFAM" id="SSF53850">
    <property type="entry name" value="Periplasmic binding protein-like II"/>
    <property type="match status" value="1"/>
</dbReference>
<keyword evidence="9" id="KW-0732">Signal</keyword>
<feature type="signal peptide" evidence="9">
    <location>
        <begin position="1"/>
        <end position="20"/>
    </location>
</feature>
<dbReference type="CDD" id="cd00082">
    <property type="entry name" value="HisKA"/>
    <property type="match status" value="1"/>
</dbReference>
<evidence type="ECO:0000256" key="7">
    <source>
        <dbReference type="SAM" id="Coils"/>
    </source>
</evidence>
<reference evidence="11" key="1">
    <citation type="submission" date="2023-08" db="EMBL/GenBank/DDBJ databases">
        <title>Comparative genomics and taxonomic characterization of three novel marine species of genus Marivirga.</title>
        <authorList>
            <person name="Muhammad N."/>
            <person name="Kim S.-G."/>
        </authorList>
    </citation>
    <scope>NUCLEOTIDE SEQUENCE [LARGE SCALE GENOMIC DNA]</scope>
    <source>
        <strain evidence="11">ABR2-2</strain>
    </source>
</reference>
<dbReference type="Gene3D" id="3.30.565.10">
    <property type="entry name" value="Histidine kinase-like ATPase, C-terminal domain"/>
    <property type="match status" value="1"/>
</dbReference>
<dbReference type="InterPro" id="IPR036890">
    <property type="entry name" value="HATPase_C_sf"/>
</dbReference>
<dbReference type="InterPro" id="IPR036097">
    <property type="entry name" value="HisK_dim/P_sf"/>
</dbReference>
<evidence type="ECO:0000259" key="10">
    <source>
        <dbReference type="PROSITE" id="PS50109"/>
    </source>
</evidence>
<dbReference type="Pfam" id="PF00512">
    <property type="entry name" value="HisKA"/>
    <property type="match status" value="1"/>
</dbReference>
<dbReference type="PRINTS" id="PR00344">
    <property type="entry name" value="BCTRLSENSOR"/>
</dbReference>
<dbReference type="Gene3D" id="3.40.190.10">
    <property type="entry name" value="Periplasmic binding protein-like II"/>
    <property type="match status" value="2"/>
</dbReference>
<dbReference type="InterPro" id="IPR004358">
    <property type="entry name" value="Sig_transdc_His_kin-like_C"/>
</dbReference>
<keyword evidence="3" id="KW-0597">Phosphoprotein</keyword>
<dbReference type="RefSeq" id="WP_308355628.1">
    <property type="nucleotide sequence ID" value="NZ_CP129970.2"/>
</dbReference>
<keyword evidence="8" id="KW-0472">Membrane</keyword>
<evidence type="ECO:0000256" key="4">
    <source>
        <dbReference type="ARBA" id="ARBA00022679"/>
    </source>
</evidence>
<evidence type="ECO:0000256" key="9">
    <source>
        <dbReference type="SAM" id="SignalP"/>
    </source>
</evidence>
<keyword evidence="11" id="KW-0067">ATP-binding</keyword>
<dbReference type="CDD" id="cd00075">
    <property type="entry name" value="HATPase"/>
    <property type="match status" value="1"/>
</dbReference>
<dbReference type="GO" id="GO:0005524">
    <property type="term" value="F:ATP binding"/>
    <property type="evidence" value="ECO:0007669"/>
    <property type="project" value="UniProtKB-KW"/>
</dbReference>
<dbReference type="FunFam" id="3.30.565.10:FF:000006">
    <property type="entry name" value="Sensor histidine kinase WalK"/>
    <property type="match status" value="1"/>
</dbReference>
<evidence type="ECO:0000256" key="2">
    <source>
        <dbReference type="ARBA" id="ARBA00012438"/>
    </source>
</evidence>
<comment type="catalytic activity">
    <reaction evidence="1">
        <text>ATP + protein L-histidine = ADP + protein N-phospho-L-histidine.</text>
        <dbReference type="EC" id="2.7.13.3"/>
    </reaction>
</comment>
<evidence type="ECO:0000313" key="11">
    <source>
        <dbReference type="EMBL" id="WKK85915.2"/>
    </source>
</evidence>
<feature type="chain" id="PRO_5041343972" description="histidine kinase" evidence="9">
    <location>
        <begin position="21"/>
        <end position="611"/>
    </location>
</feature>
<sequence length="611" mass="70614">MKKYFTIWSLCFLLAISVNGQSFQEMVDEGSAKVKIFYYPIEPFIYKDDIGNLLGIEKEMMDSYLRFIEKKYSVKLFVEWEQVPTFDSVFEYVKKSDVPSFGVSVISKTDERSKLVGFSYSYMPDVSVFITHLSVPFLKDGRNLKSHIDGFEAATMSSTTYKTDLDRLSEKFDLDLNYVDVPNDEDIIRLVSRNKEMVGYVGLPFYVIEIGKGYPVKRHSKFQVKRDGYRFIYQLNKGWDKSIQNYFESYLYRAEADKIIRRYLGNDYSELIWGLAGDNVSDRADEIAFLNKEKEIQSQSLIASEKQKEQQWTIIVSVSVSLVFVVIITILLVRSNRIRHRDNILLKEKSQQLQETLVELNRNKDEVSHQRQLLQIKNKELTDLNKQKDDLIGIVAHDLKSPINQMTGLITLLSFKSEKWDKEESDIFEKLEYSNAHLKELVERILDLESIQKKSLNYKIREVDISRVLKETVSEFKEKAESKNITIDSSKINFGKNVMVDSFFLKQVFENLISNALKFSPKGSKVSIGTETHHEFHHIYVKDEGPGISEKDKVKLFTKYMTLTAKPTGDETSTGLGLSIVKKYVEEMNGSVWCESELGKGAKFIVAFPKV</sequence>
<keyword evidence="12" id="KW-1185">Reference proteome</keyword>
<evidence type="ECO:0000256" key="1">
    <source>
        <dbReference type="ARBA" id="ARBA00000085"/>
    </source>
</evidence>
<dbReference type="Proteomes" id="UP001244443">
    <property type="component" value="Chromosome"/>
</dbReference>
<evidence type="ECO:0000256" key="5">
    <source>
        <dbReference type="ARBA" id="ARBA00022777"/>
    </source>
</evidence>
<dbReference type="AlphaFoldDB" id="A0AA49GL46"/>
<dbReference type="EMBL" id="CP129970">
    <property type="protein sequence ID" value="WKK85915.2"/>
    <property type="molecule type" value="Genomic_DNA"/>
</dbReference>
<dbReference type="PANTHER" id="PTHR43711">
    <property type="entry name" value="TWO-COMPONENT HISTIDINE KINASE"/>
    <property type="match status" value="1"/>
</dbReference>
<feature type="transmembrane region" description="Helical" evidence="8">
    <location>
        <begin position="312"/>
        <end position="333"/>
    </location>
</feature>
<keyword evidence="11" id="KW-0547">Nucleotide-binding</keyword>
<dbReference type="InterPro" id="IPR050736">
    <property type="entry name" value="Sensor_HK_Regulatory"/>
</dbReference>
<dbReference type="PANTHER" id="PTHR43711:SF31">
    <property type="entry name" value="HISTIDINE KINASE"/>
    <property type="match status" value="1"/>
</dbReference>
<dbReference type="SMART" id="SM00388">
    <property type="entry name" value="HisKA"/>
    <property type="match status" value="1"/>
</dbReference>
<organism evidence="11 12">
    <name type="scientific">Marivirga arenosa</name>
    <dbReference type="NCBI Taxonomy" id="3059076"/>
    <lineage>
        <taxon>Bacteria</taxon>
        <taxon>Pseudomonadati</taxon>
        <taxon>Bacteroidota</taxon>
        <taxon>Cytophagia</taxon>
        <taxon>Cytophagales</taxon>
        <taxon>Marivirgaceae</taxon>
        <taxon>Marivirga</taxon>
    </lineage>
</organism>
<keyword evidence="5" id="KW-0418">Kinase</keyword>
<dbReference type="Pfam" id="PF02518">
    <property type="entry name" value="HATPase_c"/>
    <property type="match status" value="1"/>
</dbReference>
<dbReference type="InterPro" id="IPR003594">
    <property type="entry name" value="HATPase_dom"/>
</dbReference>
<feature type="coiled-coil region" evidence="7">
    <location>
        <begin position="343"/>
        <end position="377"/>
    </location>
</feature>
<evidence type="ECO:0000256" key="8">
    <source>
        <dbReference type="SAM" id="Phobius"/>
    </source>
</evidence>
<dbReference type="InterPro" id="IPR003661">
    <property type="entry name" value="HisK_dim/P_dom"/>
</dbReference>